<keyword evidence="5" id="KW-0067">ATP-binding</keyword>
<comment type="caution">
    <text evidence="7">The sequence shown here is derived from an EMBL/GenBank/DDBJ whole genome shotgun (WGS) entry which is preliminary data.</text>
</comment>
<dbReference type="PANTHER" id="PTHR12241">
    <property type="entry name" value="TUBULIN POLYGLUTAMYLASE"/>
    <property type="match status" value="1"/>
</dbReference>
<dbReference type="Pfam" id="PF03133">
    <property type="entry name" value="TTL"/>
    <property type="match status" value="1"/>
</dbReference>
<dbReference type="PANTHER" id="PTHR12241:SF162">
    <property type="entry name" value="TUBULIN MONOGLUTAMYLASE TTLL4"/>
    <property type="match status" value="1"/>
</dbReference>
<dbReference type="Gene3D" id="3.30.470.20">
    <property type="entry name" value="ATP-grasp fold, B domain"/>
    <property type="match status" value="1"/>
</dbReference>
<evidence type="ECO:0000256" key="4">
    <source>
        <dbReference type="ARBA" id="ARBA00022741"/>
    </source>
</evidence>
<keyword evidence="2" id="KW-0436">Ligase</keyword>
<dbReference type="AlphaFoldDB" id="A0A9Q1D1Q8"/>
<dbReference type="GO" id="GO:0036064">
    <property type="term" value="C:ciliary basal body"/>
    <property type="evidence" value="ECO:0007669"/>
    <property type="project" value="TreeGrafter"/>
</dbReference>
<dbReference type="GO" id="GO:0000226">
    <property type="term" value="P:microtubule cytoskeleton organization"/>
    <property type="evidence" value="ECO:0007669"/>
    <property type="project" value="TreeGrafter"/>
</dbReference>
<evidence type="ECO:0000313" key="8">
    <source>
        <dbReference type="Proteomes" id="UP001152803"/>
    </source>
</evidence>
<name>A0A9Q1D1Q8_CONCO</name>
<protein>
    <recommendedName>
        <fullName evidence="9">Tubulin polyglutamylase TTLL4</fullName>
    </recommendedName>
</protein>
<dbReference type="GO" id="GO:0015631">
    <property type="term" value="F:tubulin binding"/>
    <property type="evidence" value="ECO:0007669"/>
    <property type="project" value="TreeGrafter"/>
</dbReference>
<dbReference type="GO" id="GO:0070740">
    <property type="term" value="F:tubulin-glutamic acid ligase activity"/>
    <property type="evidence" value="ECO:0007669"/>
    <property type="project" value="TreeGrafter"/>
</dbReference>
<evidence type="ECO:0000256" key="5">
    <source>
        <dbReference type="ARBA" id="ARBA00022840"/>
    </source>
</evidence>
<reference evidence="7" key="1">
    <citation type="journal article" date="2023" name="Science">
        <title>Genome structures resolve the early diversification of teleost fishes.</title>
        <authorList>
            <person name="Parey E."/>
            <person name="Louis A."/>
            <person name="Montfort J."/>
            <person name="Bouchez O."/>
            <person name="Roques C."/>
            <person name="Iampietro C."/>
            <person name="Lluch J."/>
            <person name="Castinel A."/>
            <person name="Donnadieu C."/>
            <person name="Desvignes T."/>
            <person name="Floi Bucao C."/>
            <person name="Jouanno E."/>
            <person name="Wen M."/>
            <person name="Mejri S."/>
            <person name="Dirks R."/>
            <person name="Jansen H."/>
            <person name="Henkel C."/>
            <person name="Chen W.J."/>
            <person name="Zahm M."/>
            <person name="Cabau C."/>
            <person name="Klopp C."/>
            <person name="Thompson A.W."/>
            <person name="Robinson-Rechavi M."/>
            <person name="Braasch I."/>
            <person name="Lecointre G."/>
            <person name="Bobe J."/>
            <person name="Postlethwait J.H."/>
            <person name="Berthelot C."/>
            <person name="Roest Crollius H."/>
            <person name="Guiguen Y."/>
        </authorList>
    </citation>
    <scope>NUCLEOTIDE SEQUENCE</scope>
    <source>
        <strain evidence="7">Concon-B</strain>
    </source>
</reference>
<dbReference type="FunFam" id="3.30.470.20:FF:000009">
    <property type="entry name" value="tubulin polyglutamylase TTLL5 isoform X1"/>
    <property type="match status" value="1"/>
</dbReference>
<sequence length="968" mass="107330">MRRRRLRDPGPWNKKTNAFVSDLTCEVAWTRPALSTPMSIAASPPLPVPLEPRTPSSGSSWPSETLRIRSTLLGKRAFSAQPSFLPRTMPINESSPWDGRQLKGGPDGNVRLSDAKKVPSLPRGDPTPTSLSDSGCYGDPMLLHTPEPVPQKWQNLKVEPDRAAVGQDLALGHKLEPVALNLHQGEGTYGWQQLESAKAVDTYRMTLLKLSGSVPHGEACGVDLCSSWAEVELAHPPSCPVNPLSVAPAPSLPPFPPPDPCLSDETEEPCSVPMEASTAPCLDPGSCVCDVPCSAAVGRCGAGDHGQSNGVSPELLSVCSVTTQISSIHLTKEGLPLAGQPCSPCPVLQEQSALSQETEAVLSDCAEEEELAGRLESQCSGDDEDGSEASALSDSSTAMLALPNVEELTSHEDCRTEKPALVPSLFPSTPPTLYFSTADERVAMLPPEQSRLLKWKMSSVTPNVVKHTLARSHFSPTKNGHDWLGCWGHHMRSIGFRALHEHQKLNHFPGSFQIGRKDRLWRNLSKMQIIFGRREYSFFPQSFVLPQDLKLLRKAWEAGRRLKWIIKPPASARGNGIQVIHRWSQLPRKRPLLVQKYLHKPFLIDGSKFDLRIYVYVSSYDPLRIYIFTDGLVRFASCKYSSSMKSLSNKFMHLTNYSVNKTNSEYRSNDDDQSCQGHKWTLKALWQYLGRKGVSTTQVWEKIKDIVIKTIIAADPYVNRNIQTHLRSAYSCHELFGFDIMLDEALKPWLLEVNISPSMHSSSALDLSVKGQMVRDLLNLAGFVLPRPEVVDAADSTSGSVCAEVKERPGLMSHLSPDEKAKRLHYESHRFADQEFLSSLLDVLTPGDVRALVQAEDELNRRGEFERVFPSSVSSRYMRFFQKPRYLNILLCMWEQQNRGDRGQGVSLLRTLCQRGVHLGRSSDPACAWSLESSAGQEFEPNVNLSLSQDAFVSGVESRDQDLSQADL</sequence>
<dbReference type="PROSITE" id="PS51221">
    <property type="entry name" value="TTL"/>
    <property type="match status" value="1"/>
</dbReference>
<evidence type="ECO:0000256" key="2">
    <source>
        <dbReference type="ARBA" id="ARBA00022598"/>
    </source>
</evidence>
<dbReference type="SUPFAM" id="SSF56059">
    <property type="entry name" value="Glutathione synthetase ATP-binding domain-like"/>
    <property type="match status" value="1"/>
</dbReference>
<feature type="region of interest" description="Disordered" evidence="6">
    <location>
        <begin position="376"/>
        <end position="396"/>
    </location>
</feature>
<dbReference type="GO" id="GO:0005874">
    <property type="term" value="C:microtubule"/>
    <property type="evidence" value="ECO:0007669"/>
    <property type="project" value="UniProtKB-KW"/>
</dbReference>
<proteinExistence type="inferred from homology"/>
<evidence type="ECO:0000256" key="1">
    <source>
        <dbReference type="ARBA" id="ARBA00006820"/>
    </source>
</evidence>
<gene>
    <name evidence="7" type="ORF">COCON_G00197010</name>
</gene>
<feature type="region of interest" description="Disordered" evidence="6">
    <location>
        <begin position="85"/>
        <end position="131"/>
    </location>
</feature>
<evidence type="ECO:0008006" key="9">
    <source>
        <dbReference type="Google" id="ProtNLM"/>
    </source>
</evidence>
<evidence type="ECO:0000256" key="3">
    <source>
        <dbReference type="ARBA" id="ARBA00022701"/>
    </source>
</evidence>
<accession>A0A9Q1D1Q8</accession>
<dbReference type="InterPro" id="IPR004344">
    <property type="entry name" value="TTL/TTLL_fam"/>
</dbReference>
<dbReference type="OrthoDB" id="202825at2759"/>
<dbReference type="GO" id="GO:0005524">
    <property type="term" value="F:ATP binding"/>
    <property type="evidence" value="ECO:0007669"/>
    <property type="project" value="UniProtKB-KW"/>
</dbReference>
<dbReference type="EMBL" id="JAFJMO010000015">
    <property type="protein sequence ID" value="KAJ8255837.1"/>
    <property type="molecule type" value="Genomic_DNA"/>
</dbReference>
<evidence type="ECO:0000256" key="6">
    <source>
        <dbReference type="SAM" id="MobiDB-lite"/>
    </source>
</evidence>
<dbReference type="Proteomes" id="UP001152803">
    <property type="component" value="Unassembled WGS sequence"/>
</dbReference>
<keyword evidence="8" id="KW-1185">Reference proteome</keyword>
<organism evidence="7 8">
    <name type="scientific">Conger conger</name>
    <name type="common">Conger eel</name>
    <name type="synonym">Muraena conger</name>
    <dbReference type="NCBI Taxonomy" id="82655"/>
    <lineage>
        <taxon>Eukaryota</taxon>
        <taxon>Metazoa</taxon>
        <taxon>Chordata</taxon>
        <taxon>Craniata</taxon>
        <taxon>Vertebrata</taxon>
        <taxon>Euteleostomi</taxon>
        <taxon>Actinopterygii</taxon>
        <taxon>Neopterygii</taxon>
        <taxon>Teleostei</taxon>
        <taxon>Anguilliformes</taxon>
        <taxon>Congridae</taxon>
        <taxon>Conger</taxon>
    </lineage>
</organism>
<comment type="similarity">
    <text evidence="1">Belongs to the tubulin--tyrosine ligase family.</text>
</comment>
<keyword evidence="3" id="KW-0493">Microtubule</keyword>
<evidence type="ECO:0000313" key="7">
    <source>
        <dbReference type="EMBL" id="KAJ8255837.1"/>
    </source>
</evidence>
<keyword evidence="4" id="KW-0547">Nucleotide-binding</keyword>